<proteinExistence type="predicted"/>
<dbReference type="Proteomes" id="UP000325433">
    <property type="component" value="Unassembled WGS sequence"/>
</dbReference>
<dbReference type="AlphaFoldDB" id="A0A5N6W4Y4"/>
<accession>A0A5N6W4Y4</accession>
<evidence type="ECO:0000313" key="2">
    <source>
        <dbReference type="Proteomes" id="UP000325433"/>
    </source>
</evidence>
<organism evidence="1 2">
    <name type="scientific">Aspergillus transmontanensis</name>
    <dbReference type="NCBI Taxonomy" id="1034304"/>
    <lineage>
        <taxon>Eukaryota</taxon>
        <taxon>Fungi</taxon>
        <taxon>Dikarya</taxon>
        <taxon>Ascomycota</taxon>
        <taxon>Pezizomycotina</taxon>
        <taxon>Eurotiomycetes</taxon>
        <taxon>Eurotiomycetidae</taxon>
        <taxon>Eurotiales</taxon>
        <taxon>Aspergillaceae</taxon>
        <taxon>Aspergillus</taxon>
        <taxon>Aspergillus subgen. Circumdati</taxon>
    </lineage>
</organism>
<name>A0A5N6W4Y4_9EURO</name>
<gene>
    <name evidence="1" type="ORF">BDV41DRAFT_574275</name>
</gene>
<keyword evidence="2" id="KW-1185">Reference proteome</keyword>
<protein>
    <recommendedName>
        <fullName evidence="3">RING-type domain-containing protein</fullName>
    </recommendedName>
</protein>
<dbReference type="EMBL" id="ML738309">
    <property type="protein sequence ID" value="KAE8315894.1"/>
    <property type="molecule type" value="Genomic_DNA"/>
</dbReference>
<sequence length="176" mass="20925">MSYELERKGRLQELFAIKWIEICLTRKVNRVLMMRWLLENEHHFHGLSSVRYILAPILEGEPLDDYSAPRWTCTQKTRGRIAYLRYRLEKEQELTEETRRQRHLAGRWKRVEFCHICIDLLGPIFHLGCGHRICWRCSISNDSCGQELAPGCNLCWSPYTQQAGSRSERRTRDITM</sequence>
<dbReference type="SUPFAM" id="SSF57850">
    <property type="entry name" value="RING/U-box"/>
    <property type="match status" value="1"/>
</dbReference>
<evidence type="ECO:0008006" key="3">
    <source>
        <dbReference type="Google" id="ProtNLM"/>
    </source>
</evidence>
<evidence type="ECO:0000313" key="1">
    <source>
        <dbReference type="EMBL" id="KAE8315894.1"/>
    </source>
</evidence>
<reference evidence="2" key="1">
    <citation type="submission" date="2019-04" db="EMBL/GenBank/DDBJ databases">
        <title>Friends and foes A comparative genomics studyof 23 Aspergillus species from section Flavi.</title>
        <authorList>
            <consortium name="DOE Joint Genome Institute"/>
            <person name="Kjaerbolling I."/>
            <person name="Vesth T."/>
            <person name="Frisvad J.C."/>
            <person name="Nybo J.L."/>
            <person name="Theobald S."/>
            <person name="Kildgaard S."/>
            <person name="Isbrandt T."/>
            <person name="Kuo A."/>
            <person name="Sato A."/>
            <person name="Lyhne E.K."/>
            <person name="Kogle M.E."/>
            <person name="Wiebenga A."/>
            <person name="Kun R.S."/>
            <person name="Lubbers R.J."/>
            <person name="Makela M.R."/>
            <person name="Barry K."/>
            <person name="Chovatia M."/>
            <person name="Clum A."/>
            <person name="Daum C."/>
            <person name="Haridas S."/>
            <person name="He G."/>
            <person name="LaButti K."/>
            <person name="Lipzen A."/>
            <person name="Mondo S."/>
            <person name="Riley R."/>
            <person name="Salamov A."/>
            <person name="Simmons B.A."/>
            <person name="Magnuson J.K."/>
            <person name="Henrissat B."/>
            <person name="Mortensen U.H."/>
            <person name="Larsen T.O."/>
            <person name="Devries R.P."/>
            <person name="Grigoriev I.V."/>
            <person name="Machida M."/>
            <person name="Baker S.E."/>
            <person name="Andersen M.R."/>
        </authorList>
    </citation>
    <scope>NUCLEOTIDE SEQUENCE [LARGE SCALE GENOMIC DNA]</scope>
    <source>
        <strain evidence="2">CBS 130015</strain>
    </source>
</reference>